<gene>
    <name evidence="2" type="ORF">HNR46_000921</name>
</gene>
<feature type="transmembrane region" description="Helical" evidence="1">
    <location>
        <begin position="12"/>
        <end position="34"/>
    </location>
</feature>
<feature type="transmembrane region" description="Helical" evidence="1">
    <location>
        <begin position="243"/>
        <end position="266"/>
    </location>
</feature>
<keyword evidence="1" id="KW-0812">Transmembrane</keyword>
<accession>A0A840V084</accession>
<evidence type="ECO:0000256" key="1">
    <source>
        <dbReference type="SAM" id="Phobius"/>
    </source>
</evidence>
<keyword evidence="1" id="KW-1133">Transmembrane helix</keyword>
<dbReference type="Proteomes" id="UP000557717">
    <property type="component" value="Unassembled WGS sequence"/>
</dbReference>
<keyword evidence="1" id="KW-0472">Membrane</keyword>
<dbReference type="RefSeq" id="WP_184016196.1">
    <property type="nucleotide sequence ID" value="NZ_JACHFD010000003.1"/>
</dbReference>
<dbReference type="AlphaFoldDB" id="A0A840V084"/>
<name>A0A840V084_9BACT</name>
<comment type="caution">
    <text evidence="2">The sequence shown here is derived from an EMBL/GenBank/DDBJ whole genome shotgun (WGS) entry which is preliminary data.</text>
</comment>
<reference evidence="2 3" key="1">
    <citation type="submission" date="2020-08" db="EMBL/GenBank/DDBJ databases">
        <title>Genomic Encyclopedia of Type Strains, Phase IV (KMG-IV): sequencing the most valuable type-strain genomes for metagenomic binning, comparative biology and taxonomic classification.</title>
        <authorList>
            <person name="Goeker M."/>
        </authorList>
    </citation>
    <scope>NUCLEOTIDE SEQUENCE [LARGE SCALE GENOMIC DNA]</scope>
    <source>
        <strain evidence="2 3">YC6886</strain>
    </source>
</reference>
<protein>
    <submittedName>
        <fullName evidence="2">Uncharacterized protein</fullName>
    </submittedName>
</protein>
<evidence type="ECO:0000313" key="2">
    <source>
        <dbReference type="EMBL" id="MBB5350693.1"/>
    </source>
</evidence>
<organism evidence="2 3">
    <name type="scientific">Haloferula luteola</name>
    <dbReference type="NCBI Taxonomy" id="595692"/>
    <lineage>
        <taxon>Bacteria</taxon>
        <taxon>Pseudomonadati</taxon>
        <taxon>Verrucomicrobiota</taxon>
        <taxon>Verrucomicrobiia</taxon>
        <taxon>Verrucomicrobiales</taxon>
        <taxon>Verrucomicrobiaceae</taxon>
        <taxon>Haloferula</taxon>
    </lineage>
</organism>
<sequence>MSASARSPLSGCAILIAAVCMLLFLIGFSIWVPFRQAAAMEKFTATQAVELPVAEVTDARAKALDDRLTAFQEQLSHSDASAELALDAEDLNLAVAHYPQLEELRGTFHVKEVRDTDLLIDICYPLNGRPRFSKDGEEGLMTSDRRYLIGTMRVTPLLSKRELSLRVEDLEVPGAEVDPGFMGHFSTLRILERYLEHPQLGPAMAKLTSAKVSAGKLILTRTPGAPIPDVVSDQQFQKTGSRFIAFLAGALLLFLLLAGTVLFIGYRKQLRKIEEQERTNGASSDV</sequence>
<dbReference type="EMBL" id="JACHFD010000003">
    <property type="protein sequence ID" value="MBB5350693.1"/>
    <property type="molecule type" value="Genomic_DNA"/>
</dbReference>
<proteinExistence type="predicted"/>
<keyword evidence="3" id="KW-1185">Reference proteome</keyword>
<evidence type="ECO:0000313" key="3">
    <source>
        <dbReference type="Proteomes" id="UP000557717"/>
    </source>
</evidence>